<reference evidence="2" key="1">
    <citation type="submission" date="2021-01" db="EMBL/GenBank/DDBJ databases">
        <authorList>
            <consortium name="Genoscope - CEA"/>
            <person name="William W."/>
        </authorList>
    </citation>
    <scope>NUCLEOTIDE SEQUENCE</scope>
</reference>
<evidence type="ECO:0000313" key="3">
    <source>
        <dbReference type="Proteomes" id="UP000692954"/>
    </source>
</evidence>
<protein>
    <submittedName>
        <fullName evidence="2">Uncharacterized protein</fullName>
    </submittedName>
</protein>
<gene>
    <name evidence="1" type="ORF">PSON_ATCC_30995.1.T0240337</name>
    <name evidence="2" type="ORF">PSON_ATCC_30995.1.T0240338</name>
</gene>
<dbReference type="AlphaFoldDB" id="A0A8S1LVE0"/>
<evidence type="ECO:0000313" key="2">
    <source>
        <dbReference type="EMBL" id="CAD8068766.1"/>
    </source>
</evidence>
<dbReference type="EMBL" id="CAJJDN010000024">
    <property type="protein sequence ID" value="CAD8068765.1"/>
    <property type="molecule type" value="Genomic_DNA"/>
</dbReference>
<dbReference type="Proteomes" id="UP000692954">
    <property type="component" value="Unassembled WGS sequence"/>
</dbReference>
<dbReference type="EMBL" id="CAJJDN010000024">
    <property type="protein sequence ID" value="CAD8068766.1"/>
    <property type="molecule type" value="Genomic_DNA"/>
</dbReference>
<accession>A0A8S1LVE0</accession>
<name>A0A8S1LVE0_9CILI</name>
<proteinExistence type="predicted"/>
<keyword evidence="3" id="KW-1185">Reference proteome</keyword>
<organism evidence="2 3">
    <name type="scientific">Paramecium sonneborni</name>
    <dbReference type="NCBI Taxonomy" id="65129"/>
    <lineage>
        <taxon>Eukaryota</taxon>
        <taxon>Sar</taxon>
        <taxon>Alveolata</taxon>
        <taxon>Ciliophora</taxon>
        <taxon>Intramacronucleata</taxon>
        <taxon>Oligohymenophorea</taxon>
        <taxon>Peniculida</taxon>
        <taxon>Parameciidae</taxon>
        <taxon>Paramecium</taxon>
    </lineage>
</organism>
<sequence length="138" mass="16467">MGNGRFEKKLLQMSIRSFNNLSNYQFSIFSNHTRMDKTCKRFLKTFHLNIYQSLFRKGGQLLFYIQNYISFIICQKNNVKYMEINATTGQKPNETFIQTTMRNLDIQGAIEVNMIKPNFLIQKQYIVQNIYNQKQNKI</sequence>
<comment type="caution">
    <text evidence="2">The sequence shown here is derived from an EMBL/GenBank/DDBJ whole genome shotgun (WGS) entry which is preliminary data.</text>
</comment>
<evidence type="ECO:0000313" key="1">
    <source>
        <dbReference type="EMBL" id="CAD8068765.1"/>
    </source>
</evidence>